<gene>
    <name evidence="2" type="primary">gltF_2</name>
    <name evidence="2" type="ORF">PS870_01045</name>
</gene>
<keyword evidence="1" id="KW-0732">Signal</keyword>
<evidence type="ECO:0000313" key="3">
    <source>
        <dbReference type="Proteomes" id="UP000349468"/>
    </source>
</evidence>
<accession>A0A5E7HS55</accession>
<protein>
    <submittedName>
        <fullName evidence="2">Protein GltF</fullName>
    </submittedName>
</protein>
<organism evidence="2 3">
    <name type="scientific">Pseudomonas fluorescens</name>
    <dbReference type="NCBI Taxonomy" id="294"/>
    <lineage>
        <taxon>Bacteria</taxon>
        <taxon>Pseudomonadati</taxon>
        <taxon>Pseudomonadota</taxon>
        <taxon>Gammaproteobacteria</taxon>
        <taxon>Pseudomonadales</taxon>
        <taxon>Pseudomonadaceae</taxon>
        <taxon>Pseudomonas</taxon>
    </lineage>
</organism>
<evidence type="ECO:0000256" key="1">
    <source>
        <dbReference type="SAM" id="SignalP"/>
    </source>
</evidence>
<dbReference type="EMBL" id="CABVIK010000003">
    <property type="protein sequence ID" value="VVO66152.1"/>
    <property type="molecule type" value="Genomic_DNA"/>
</dbReference>
<proteinExistence type="predicted"/>
<dbReference type="Proteomes" id="UP000349468">
    <property type="component" value="Unassembled WGS sequence"/>
</dbReference>
<dbReference type="RefSeq" id="WP_010463082.1">
    <property type="nucleotide sequence ID" value="NZ_CABVIK010000003.1"/>
</dbReference>
<dbReference type="GeneID" id="46428048"/>
<dbReference type="AlphaFoldDB" id="A0A5E7HS55"/>
<evidence type="ECO:0000313" key="2">
    <source>
        <dbReference type="EMBL" id="VVO66152.1"/>
    </source>
</evidence>
<feature type="chain" id="PRO_5023057941" evidence="1">
    <location>
        <begin position="23"/>
        <end position="207"/>
    </location>
</feature>
<sequence length="207" mass="21704" precursor="true">MERCSLARLAPLLLICAPAALAASSTELSVTGLITPGACTPSLSGGGIVDHGKVTVKDLRPDQPTALENGTLYLEVNCDAATRFTLTTIDNREGSSVFHPNSHGLGVVNDDQNLGSVAFGLFDTVADGAAVKTIMSLNDGASWRVSSYLGHAGRTAFAALNDLGTPIAIKNLRARLTAFTTIVRANDLTLTDEIPIDGHVTVQLNYR</sequence>
<feature type="signal peptide" evidence="1">
    <location>
        <begin position="1"/>
        <end position="22"/>
    </location>
</feature>
<dbReference type="InterPro" id="IPR010546">
    <property type="entry name" value="DUF1120"/>
</dbReference>
<dbReference type="Pfam" id="PF06551">
    <property type="entry name" value="DUF1120"/>
    <property type="match status" value="1"/>
</dbReference>
<name>A0A5E7HS55_PSEFL</name>
<reference evidence="2 3" key="1">
    <citation type="submission" date="2019-09" db="EMBL/GenBank/DDBJ databases">
        <authorList>
            <person name="Chandra G."/>
            <person name="Truman W A."/>
        </authorList>
    </citation>
    <scope>NUCLEOTIDE SEQUENCE [LARGE SCALE GENOMIC DNA]</scope>
    <source>
        <strain evidence="2">PS870</strain>
    </source>
</reference>